<proteinExistence type="predicted"/>
<dbReference type="SUPFAM" id="SSF53474">
    <property type="entry name" value="alpha/beta-Hydrolases"/>
    <property type="match status" value="1"/>
</dbReference>
<dbReference type="InterPro" id="IPR029058">
    <property type="entry name" value="AB_hydrolase_fold"/>
</dbReference>
<dbReference type="Pfam" id="PF11187">
    <property type="entry name" value="Mbeg1-like"/>
    <property type="match status" value="1"/>
</dbReference>
<dbReference type="Gene3D" id="3.40.50.1820">
    <property type="entry name" value="alpha/beta hydrolase"/>
    <property type="match status" value="1"/>
</dbReference>
<evidence type="ECO:0000313" key="1">
    <source>
        <dbReference type="EMBL" id="MSS01635.1"/>
    </source>
</evidence>
<gene>
    <name evidence="1" type="ORF">FYJ50_05925</name>
</gene>
<organism evidence="1 2">
    <name type="scientific">Floccifex porci</name>
    <dbReference type="NCBI Taxonomy" id="2606629"/>
    <lineage>
        <taxon>Bacteria</taxon>
        <taxon>Bacillati</taxon>
        <taxon>Bacillota</taxon>
        <taxon>Erysipelotrichia</taxon>
        <taxon>Erysipelotrichales</taxon>
        <taxon>Erysipelotrichaceae</taxon>
        <taxon>Floccifex</taxon>
    </lineage>
</organism>
<accession>A0A7X2N388</accession>
<dbReference type="Proteomes" id="UP000470082">
    <property type="component" value="Unassembled WGS sequence"/>
</dbReference>
<protein>
    <submittedName>
        <fullName evidence="1">DUF2974 domain-containing protein</fullName>
    </submittedName>
</protein>
<sequence length="400" mass="47080">MYSPFRYLSTHSNLNSFVYFIIKTSKVVGTTLEVHYTFPDFFCYNIDMNLIDYVIQNGQFTMEELSFNEIDAAIFSYLTYLNWEGIDLDIESQMIPFYHLQSYIPILCNIPKYPDQFYLLIVTMLNSIRFGNVKVGFFQSILDQEVDEQFAAIVFTNEKNIFNICFRGTDTSIIGWKEDFNMLFNRHVSGQISALHYFRSLKFPYYQYRLMGHSKGANLATYCAIQCQDLSNCVGIYNFDGPGFIEEIPFEKISDIYHKYVPQCSIIGLILDSSDSFKIVESDENFLKQHDLFAWNIEENHFIKKEELDSLASFFQKSGNLWLSKASVDQRKVFIESFYELIQKENIENIHQFQFTHIQNILKGYQDFDKPTKDIIHQVIKIIIQSNLKETKIQLKKRKK</sequence>
<dbReference type="InterPro" id="IPR024499">
    <property type="entry name" value="Mbeg1-like"/>
</dbReference>
<reference evidence="1 2" key="1">
    <citation type="submission" date="2019-08" db="EMBL/GenBank/DDBJ databases">
        <title>In-depth cultivation of the pig gut microbiome towards novel bacterial diversity and tailored functional studies.</title>
        <authorList>
            <person name="Wylensek D."/>
            <person name="Hitch T.C.A."/>
            <person name="Clavel T."/>
        </authorList>
    </citation>
    <scope>NUCLEOTIDE SEQUENCE [LARGE SCALE GENOMIC DNA]</scope>
    <source>
        <strain evidence="1 2">LKV-178-WT-2G</strain>
    </source>
</reference>
<evidence type="ECO:0000313" key="2">
    <source>
        <dbReference type="Proteomes" id="UP000470082"/>
    </source>
</evidence>
<comment type="caution">
    <text evidence="1">The sequence shown here is derived from an EMBL/GenBank/DDBJ whole genome shotgun (WGS) entry which is preliminary data.</text>
</comment>
<name>A0A7X2N388_9FIRM</name>
<dbReference type="AlphaFoldDB" id="A0A7X2N388"/>
<keyword evidence="2" id="KW-1185">Reference proteome</keyword>
<dbReference type="EMBL" id="VUMM01000010">
    <property type="protein sequence ID" value="MSS01635.1"/>
    <property type="molecule type" value="Genomic_DNA"/>
</dbReference>